<evidence type="ECO:0000313" key="1">
    <source>
        <dbReference type="EMBL" id="MCI4674117.1"/>
    </source>
</evidence>
<organism evidence="1 2">
    <name type="scientific">Candidatus Mycolicibacterium alkanivorans</name>
    <dbReference type="NCBI Taxonomy" id="2954114"/>
    <lineage>
        <taxon>Bacteria</taxon>
        <taxon>Bacillati</taxon>
        <taxon>Actinomycetota</taxon>
        <taxon>Actinomycetes</taxon>
        <taxon>Mycobacteriales</taxon>
        <taxon>Mycobacteriaceae</taxon>
        <taxon>Mycolicibacterium</taxon>
    </lineage>
</organism>
<dbReference type="InterPro" id="IPR025242">
    <property type="entry name" value="DUF4193"/>
</dbReference>
<reference evidence="1" key="1">
    <citation type="journal article" date="2022" name="ISME J.">
        <title>Identification of active gaseous-alkane degraders at natural gas seeps.</title>
        <authorList>
            <person name="Farhan Ul Haque M."/>
            <person name="Hernandez M."/>
            <person name="Crombie A.T."/>
            <person name="Murrell J.C."/>
        </authorList>
    </citation>
    <scope>NUCLEOTIDE SEQUENCE</scope>
    <source>
        <strain evidence="1">ANDR5</strain>
    </source>
</reference>
<protein>
    <submittedName>
        <fullName evidence="1">DUF4193 family protein</fullName>
    </submittedName>
</protein>
<dbReference type="Proteomes" id="UP001139068">
    <property type="component" value="Unassembled WGS sequence"/>
</dbReference>
<name>A0ABS9YSJ2_9MYCO</name>
<dbReference type="Pfam" id="PF13834">
    <property type="entry name" value="DUF4193"/>
    <property type="match status" value="1"/>
</dbReference>
<gene>
    <name evidence="1" type="ORF">K9U37_03845</name>
</gene>
<sequence>MDDAQGSAGAEPFELAGADLVGEDITVAVIPKKAEEFTCSNGF</sequence>
<proteinExistence type="predicted"/>
<dbReference type="EMBL" id="JAIVFL010000001">
    <property type="protein sequence ID" value="MCI4674117.1"/>
    <property type="molecule type" value="Genomic_DNA"/>
</dbReference>
<accession>A0ABS9YSJ2</accession>
<evidence type="ECO:0000313" key="2">
    <source>
        <dbReference type="Proteomes" id="UP001139068"/>
    </source>
</evidence>
<comment type="caution">
    <text evidence="1">The sequence shown here is derived from an EMBL/GenBank/DDBJ whole genome shotgun (WGS) entry which is preliminary data.</text>
</comment>
<keyword evidence="2" id="KW-1185">Reference proteome</keyword>